<dbReference type="GO" id="GO:0005737">
    <property type="term" value="C:cytoplasm"/>
    <property type="evidence" value="ECO:0007669"/>
    <property type="project" value="TreeGrafter"/>
</dbReference>
<dbReference type="FunFam" id="3.40.50.300:FF:000019">
    <property type="entry name" value="Translation initiation factor IF-2"/>
    <property type="match status" value="1"/>
</dbReference>
<dbReference type="PANTHER" id="PTHR43381">
    <property type="entry name" value="TRANSLATION INITIATION FACTOR IF-2-RELATED"/>
    <property type="match status" value="1"/>
</dbReference>
<dbReference type="InterPro" id="IPR000795">
    <property type="entry name" value="T_Tr_GTP-bd_dom"/>
</dbReference>
<dbReference type="GO" id="GO:0005525">
    <property type="term" value="F:GTP binding"/>
    <property type="evidence" value="ECO:0007669"/>
    <property type="project" value="UniProtKB-KW"/>
</dbReference>
<proteinExistence type="inferred from homology"/>
<evidence type="ECO:0000256" key="3">
    <source>
        <dbReference type="ARBA" id="ARBA00022741"/>
    </source>
</evidence>
<dbReference type="InterPro" id="IPR036925">
    <property type="entry name" value="TIF_IF2_dom3_sf"/>
</dbReference>
<dbReference type="InterPro" id="IPR005225">
    <property type="entry name" value="Small_GTP-bd"/>
</dbReference>
<keyword evidence="2" id="KW-0396">Initiation factor</keyword>
<evidence type="ECO:0000256" key="2">
    <source>
        <dbReference type="ARBA" id="ARBA00022540"/>
    </source>
</evidence>
<evidence type="ECO:0000256" key="4">
    <source>
        <dbReference type="ARBA" id="ARBA00022917"/>
    </source>
</evidence>
<dbReference type="Gene3D" id="3.40.50.300">
    <property type="entry name" value="P-loop containing nucleotide triphosphate hydrolases"/>
    <property type="match status" value="1"/>
</dbReference>
<organism evidence="7 8">
    <name type="scientific">Candidatus Roizmanbacteria bacterium RIFCSPLOWO2_01_FULL_35_13</name>
    <dbReference type="NCBI Taxonomy" id="1802055"/>
    <lineage>
        <taxon>Bacteria</taxon>
        <taxon>Candidatus Roizmaniibacteriota</taxon>
    </lineage>
</organism>
<protein>
    <recommendedName>
        <fullName evidence="6">Tr-type G domain-containing protein</fullName>
    </recommendedName>
</protein>
<feature type="domain" description="Tr-type G" evidence="6">
    <location>
        <begin position="2"/>
        <end position="176"/>
    </location>
</feature>
<dbReference type="SUPFAM" id="SSF52156">
    <property type="entry name" value="Initiation factor IF2/eIF5b, domain 3"/>
    <property type="match status" value="1"/>
</dbReference>
<dbReference type="Pfam" id="PF11987">
    <property type="entry name" value="IF-2"/>
    <property type="match status" value="1"/>
</dbReference>
<dbReference type="AlphaFoldDB" id="A0A1F7I880"/>
<dbReference type="InterPro" id="IPR009000">
    <property type="entry name" value="Transl_B-barrel_sf"/>
</dbReference>
<keyword evidence="3" id="KW-0547">Nucleotide-binding</keyword>
<keyword evidence="5" id="KW-0342">GTP-binding</keyword>
<dbReference type="InterPro" id="IPR023115">
    <property type="entry name" value="TIF_IF2_dom3"/>
</dbReference>
<dbReference type="Pfam" id="PF22042">
    <property type="entry name" value="EF-G_D2"/>
    <property type="match status" value="1"/>
</dbReference>
<reference evidence="7 8" key="1">
    <citation type="journal article" date="2016" name="Nat. Commun.">
        <title>Thousands of microbial genomes shed light on interconnected biogeochemical processes in an aquifer system.</title>
        <authorList>
            <person name="Anantharaman K."/>
            <person name="Brown C.T."/>
            <person name="Hug L.A."/>
            <person name="Sharon I."/>
            <person name="Castelle C.J."/>
            <person name="Probst A.J."/>
            <person name="Thomas B.C."/>
            <person name="Singh A."/>
            <person name="Wilkins M.J."/>
            <person name="Karaoz U."/>
            <person name="Brodie E.L."/>
            <person name="Williams K.H."/>
            <person name="Hubbard S.S."/>
            <person name="Banfield J.F."/>
        </authorList>
    </citation>
    <scope>NUCLEOTIDE SEQUENCE [LARGE SCALE GENOMIC DNA]</scope>
</reference>
<dbReference type="CDD" id="cd01887">
    <property type="entry name" value="IF2_eIF5B"/>
    <property type="match status" value="1"/>
</dbReference>
<dbReference type="PANTHER" id="PTHR43381:SF4">
    <property type="entry name" value="EUKARYOTIC TRANSLATION INITIATION FACTOR 5B"/>
    <property type="match status" value="1"/>
</dbReference>
<dbReference type="Gene3D" id="3.40.50.10050">
    <property type="entry name" value="Translation initiation factor IF- 2, domain 3"/>
    <property type="match status" value="1"/>
</dbReference>
<dbReference type="PROSITE" id="PS51722">
    <property type="entry name" value="G_TR_2"/>
    <property type="match status" value="1"/>
</dbReference>
<evidence type="ECO:0000256" key="1">
    <source>
        <dbReference type="ARBA" id="ARBA00007733"/>
    </source>
</evidence>
<dbReference type="SUPFAM" id="SSF52540">
    <property type="entry name" value="P-loop containing nucleoside triphosphate hydrolases"/>
    <property type="match status" value="1"/>
</dbReference>
<dbReference type="NCBIfam" id="TIGR00231">
    <property type="entry name" value="small_GTP"/>
    <property type="match status" value="1"/>
</dbReference>
<comment type="similarity">
    <text evidence="1">Belongs to the TRAFAC class translation factor GTPase superfamily. Classic translation factor GTPase family. IF-2 subfamily.</text>
</comment>
<comment type="caution">
    <text evidence="7">The sequence shown here is derived from an EMBL/GenBank/DDBJ whole genome shotgun (WGS) entry which is preliminary data.</text>
</comment>
<sequence length="487" mass="53611">MNRPPIVAILGHVDHGKTTLLDYIRKTSLTAKEHGGITQKIGAYEITTNLKGYNTNKITFIDTPGHEAFSRLRARGANVADIALLLIDGKDSVMPQTGESISHIKSANIPFIVVINKIDLPDTNQEKVKNDLLKYEVMVEGKGGTVPVMPLSAKTGKGVHELLEAILLVTTDLNLQYSPANPPKAYIIEAKKDRRGTTVSAIIKDGLLKIGDRIQVKEKKAKIRAMFNDLGMPIIEAVPSLPFEFLGFDDLPEVGAMITSQSETKETVEKIQSDDQKKIISQKIDLDLLLNPKKEDKKLSVLIKADSHGSLEAISQSVATNNDIKVVLKAVGDINKSDIFLAKSTNSIIIGFATPVSDEAKEVAKQERVIIKIYNIIYDLLDELEEVADLIKEKQQKEKNLKGSAKILANFIIKGEKVYGVKIIKGKINLGDELDIFRAEKLFGKTKLVSLRVRAKTVAEVKKDQEAGMVFSHPLDIRIGDVVKSIL</sequence>
<dbReference type="InterPro" id="IPR053905">
    <property type="entry name" value="EF-G-like_DII"/>
</dbReference>
<name>A0A1F7I880_9BACT</name>
<dbReference type="STRING" id="1802055.A3A74_06610"/>
<dbReference type="EMBL" id="MGAF01000047">
    <property type="protein sequence ID" value="OGK39568.1"/>
    <property type="molecule type" value="Genomic_DNA"/>
</dbReference>
<dbReference type="GO" id="GO:0003924">
    <property type="term" value="F:GTPase activity"/>
    <property type="evidence" value="ECO:0007669"/>
    <property type="project" value="InterPro"/>
</dbReference>
<dbReference type="InterPro" id="IPR027417">
    <property type="entry name" value="P-loop_NTPase"/>
</dbReference>
<dbReference type="SUPFAM" id="SSF50447">
    <property type="entry name" value="Translation proteins"/>
    <property type="match status" value="1"/>
</dbReference>
<dbReference type="PRINTS" id="PR00315">
    <property type="entry name" value="ELONGATNFCT"/>
</dbReference>
<dbReference type="Proteomes" id="UP000179270">
    <property type="component" value="Unassembled WGS sequence"/>
</dbReference>
<dbReference type="Gene3D" id="2.40.30.10">
    <property type="entry name" value="Translation factors"/>
    <property type="match status" value="2"/>
</dbReference>
<evidence type="ECO:0000259" key="6">
    <source>
        <dbReference type="PROSITE" id="PS51722"/>
    </source>
</evidence>
<dbReference type="GO" id="GO:0003743">
    <property type="term" value="F:translation initiation factor activity"/>
    <property type="evidence" value="ECO:0007669"/>
    <property type="project" value="UniProtKB-KW"/>
</dbReference>
<dbReference type="FunFam" id="3.40.50.10050:FF:000001">
    <property type="entry name" value="Translation initiation factor IF-2"/>
    <property type="match status" value="1"/>
</dbReference>
<evidence type="ECO:0000313" key="8">
    <source>
        <dbReference type="Proteomes" id="UP000179270"/>
    </source>
</evidence>
<gene>
    <name evidence="7" type="ORF">A3A74_06610</name>
</gene>
<dbReference type="Pfam" id="PF00009">
    <property type="entry name" value="GTP_EFTU"/>
    <property type="match status" value="1"/>
</dbReference>
<evidence type="ECO:0000313" key="7">
    <source>
        <dbReference type="EMBL" id="OGK39568.1"/>
    </source>
</evidence>
<keyword evidence="4" id="KW-0648">Protein biosynthesis</keyword>
<accession>A0A1F7I880</accession>
<dbReference type="InterPro" id="IPR015760">
    <property type="entry name" value="TIF_IF2"/>
</dbReference>
<evidence type="ECO:0000256" key="5">
    <source>
        <dbReference type="ARBA" id="ARBA00023134"/>
    </source>
</evidence>